<dbReference type="AlphaFoldDB" id="A0A4Q9MFA0"/>
<proteinExistence type="predicted"/>
<dbReference type="EMBL" id="ML143453">
    <property type="protein sequence ID" value="TBU25949.1"/>
    <property type="molecule type" value="Genomic_DNA"/>
</dbReference>
<accession>A0A4Q9MFA0</accession>
<dbReference type="Proteomes" id="UP000292957">
    <property type="component" value="Unassembled WGS sequence"/>
</dbReference>
<feature type="non-terminal residue" evidence="1">
    <location>
        <position position="90"/>
    </location>
</feature>
<name>A0A4Q9MFA0_9APHY</name>
<sequence length="90" mass="9716">MSARLVVVAAVGSISTAPSHTSESVSEFHLQMSGDHRRPMAPDQKIEYAREDISSPGAMEVHWGHRSYPTLSRFDTATRCSVEDSGAGAL</sequence>
<evidence type="ECO:0000313" key="1">
    <source>
        <dbReference type="EMBL" id="TBU25949.1"/>
    </source>
</evidence>
<organism evidence="1">
    <name type="scientific">Dichomitus squalens</name>
    <dbReference type="NCBI Taxonomy" id="114155"/>
    <lineage>
        <taxon>Eukaryota</taxon>
        <taxon>Fungi</taxon>
        <taxon>Dikarya</taxon>
        <taxon>Basidiomycota</taxon>
        <taxon>Agaricomycotina</taxon>
        <taxon>Agaricomycetes</taxon>
        <taxon>Polyporales</taxon>
        <taxon>Polyporaceae</taxon>
        <taxon>Dichomitus</taxon>
    </lineage>
</organism>
<reference evidence="1" key="1">
    <citation type="submission" date="2019-01" db="EMBL/GenBank/DDBJ databases">
        <title>Draft genome sequences of three monokaryotic isolates of the white-rot basidiomycete fungus Dichomitus squalens.</title>
        <authorList>
            <consortium name="DOE Joint Genome Institute"/>
            <person name="Lopez S.C."/>
            <person name="Andreopoulos B."/>
            <person name="Pangilinan J."/>
            <person name="Lipzen A."/>
            <person name="Riley R."/>
            <person name="Ahrendt S."/>
            <person name="Ng V."/>
            <person name="Barry K."/>
            <person name="Daum C."/>
            <person name="Grigoriev I.V."/>
            <person name="Hilden K.S."/>
            <person name="Makela M.R."/>
            <person name="de Vries R.P."/>
        </authorList>
    </citation>
    <scope>NUCLEOTIDE SEQUENCE [LARGE SCALE GENOMIC DNA]</scope>
    <source>
        <strain evidence="1">OM18370.1</strain>
    </source>
</reference>
<protein>
    <submittedName>
        <fullName evidence="1">Uncharacterized protein</fullName>
    </submittedName>
</protein>
<gene>
    <name evidence="1" type="ORF">BD311DRAFT_763616</name>
</gene>